<evidence type="ECO:0000256" key="3">
    <source>
        <dbReference type="ARBA" id="ARBA00022723"/>
    </source>
</evidence>
<dbReference type="InterPro" id="IPR017972">
    <property type="entry name" value="Cyt_P450_CS"/>
</dbReference>
<keyword evidence="9" id="KW-1133">Transmembrane helix</keyword>
<dbReference type="PANTHER" id="PTHR24305">
    <property type="entry name" value="CYTOCHROME P450"/>
    <property type="match status" value="1"/>
</dbReference>
<dbReference type="InterPro" id="IPR002401">
    <property type="entry name" value="Cyt_P450_E_grp-I"/>
</dbReference>
<protein>
    <recommendedName>
        <fullName evidence="12">Cytochrome P450 monooxygenase</fullName>
    </recommendedName>
</protein>
<evidence type="ECO:0000256" key="9">
    <source>
        <dbReference type="SAM" id="Phobius"/>
    </source>
</evidence>
<evidence type="ECO:0000313" key="11">
    <source>
        <dbReference type="Proteomes" id="UP000324241"/>
    </source>
</evidence>
<keyword evidence="6 8" id="KW-0503">Monooxygenase</keyword>
<evidence type="ECO:0000256" key="2">
    <source>
        <dbReference type="ARBA" id="ARBA00010617"/>
    </source>
</evidence>
<keyword evidence="4 8" id="KW-0560">Oxidoreductase</keyword>
<dbReference type="PRINTS" id="PR00385">
    <property type="entry name" value="P450"/>
</dbReference>
<dbReference type="RefSeq" id="XP_033424662.1">
    <property type="nucleotide sequence ID" value="XM_033571347.1"/>
</dbReference>
<evidence type="ECO:0000256" key="8">
    <source>
        <dbReference type="RuleBase" id="RU000461"/>
    </source>
</evidence>
<evidence type="ECO:0000256" key="7">
    <source>
        <dbReference type="PIRSR" id="PIRSR602401-1"/>
    </source>
</evidence>
<evidence type="ECO:0008006" key="12">
    <source>
        <dbReference type="Google" id="ProtNLM"/>
    </source>
</evidence>
<dbReference type="AlphaFoldDB" id="A0A5M9MED9"/>
<evidence type="ECO:0000256" key="1">
    <source>
        <dbReference type="ARBA" id="ARBA00001971"/>
    </source>
</evidence>
<comment type="similarity">
    <text evidence="2 8">Belongs to the cytochrome P450 family.</text>
</comment>
<proteinExistence type="inferred from homology"/>
<keyword evidence="3 7" id="KW-0479">Metal-binding</keyword>
<dbReference type="InterPro" id="IPR001128">
    <property type="entry name" value="Cyt_P450"/>
</dbReference>
<organism evidence="10 11">
    <name type="scientific">Aspergillus tanneri</name>
    <dbReference type="NCBI Taxonomy" id="1220188"/>
    <lineage>
        <taxon>Eukaryota</taxon>
        <taxon>Fungi</taxon>
        <taxon>Dikarya</taxon>
        <taxon>Ascomycota</taxon>
        <taxon>Pezizomycotina</taxon>
        <taxon>Eurotiomycetes</taxon>
        <taxon>Eurotiomycetidae</taxon>
        <taxon>Eurotiales</taxon>
        <taxon>Aspergillaceae</taxon>
        <taxon>Aspergillus</taxon>
        <taxon>Aspergillus subgen. Circumdati</taxon>
    </lineage>
</organism>
<dbReference type="EMBL" id="QUQM01000007">
    <property type="protein sequence ID" value="KAA8645301.1"/>
    <property type="molecule type" value="Genomic_DNA"/>
</dbReference>
<evidence type="ECO:0000313" key="10">
    <source>
        <dbReference type="EMBL" id="KAA8645301.1"/>
    </source>
</evidence>
<reference evidence="10 11" key="1">
    <citation type="submission" date="2019-08" db="EMBL/GenBank/DDBJ databases">
        <title>The genome sequence of a newly discovered highly antifungal drug resistant Aspergillus species, Aspergillus tanneri NIH 1004.</title>
        <authorList>
            <person name="Mounaud S."/>
            <person name="Singh I."/>
            <person name="Joardar V."/>
            <person name="Pakala S."/>
            <person name="Pakala S."/>
            <person name="Venepally P."/>
            <person name="Chung J.K."/>
            <person name="Losada L."/>
            <person name="Nierman W.C."/>
        </authorList>
    </citation>
    <scope>NUCLEOTIDE SEQUENCE [LARGE SCALE GENOMIC DNA]</scope>
    <source>
        <strain evidence="10 11">NIH1004</strain>
    </source>
</reference>
<dbReference type="GO" id="GO:0005506">
    <property type="term" value="F:iron ion binding"/>
    <property type="evidence" value="ECO:0007669"/>
    <property type="project" value="InterPro"/>
</dbReference>
<dbReference type="CDD" id="cd20615">
    <property type="entry name" value="CYP_GliC-like"/>
    <property type="match status" value="1"/>
</dbReference>
<dbReference type="Proteomes" id="UP000324241">
    <property type="component" value="Unassembled WGS sequence"/>
</dbReference>
<dbReference type="GO" id="GO:0004497">
    <property type="term" value="F:monooxygenase activity"/>
    <property type="evidence" value="ECO:0007669"/>
    <property type="project" value="UniProtKB-KW"/>
</dbReference>
<dbReference type="GO" id="GO:0016705">
    <property type="term" value="F:oxidoreductase activity, acting on paired donors, with incorporation or reduction of molecular oxygen"/>
    <property type="evidence" value="ECO:0007669"/>
    <property type="project" value="InterPro"/>
</dbReference>
<dbReference type="Pfam" id="PF00067">
    <property type="entry name" value="p450"/>
    <property type="match status" value="1"/>
</dbReference>
<dbReference type="GO" id="GO:0044550">
    <property type="term" value="P:secondary metabolite biosynthetic process"/>
    <property type="evidence" value="ECO:0007669"/>
    <property type="project" value="UniProtKB-ARBA"/>
</dbReference>
<keyword evidence="9" id="KW-0812">Transmembrane</keyword>
<comment type="cofactor">
    <cofactor evidence="1 7">
        <name>heme</name>
        <dbReference type="ChEBI" id="CHEBI:30413"/>
    </cofactor>
</comment>
<dbReference type="OrthoDB" id="2789670at2759"/>
<dbReference type="PRINTS" id="PR00463">
    <property type="entry name" value="EP450I"/>
</dbReference>
<dbReference type="InterPro" id="IPR050121">
    <property type="entry name" value="Cytochrome_P450_monoxygenase"/>
</dbReference>
<accession>A0A5M9MED9</accession>
<feature type="transmembrane region" description="Helical" evidence="9">
    <location>
        <begin position="12"/>
        <end position="32"/>
    </location>
</feature>
<keyword evidence="9" id="KW-0472">Membrane</keyword>
<dbReference type="PROSITE" id="PS00086">
    <property type="entry name" value="CYTOCHROME_P450"/>
    <property type="match status" value="1"/>
</dbReference>
<keyword evidence="7 8" id="KW-0349">Heme</keyword>
<gene>
    <name evidence="10" type="ORF">ATNIH1004_006720</name>
</gene>
<evidence type="ECO:0000256" key="4">
    <source>
        <dbReference type="ARBA" id="ARBA00023002"/>
    </source>
</evidence>
<name>A0A5M9MED9_9EURO</name>
<evidence type="ECO:0000256" key="5">
    <source>
        <dbReference type="ARBA" id="ARBA00023004"/>
    </source>
</evidence>
<dbReference type="VEuPathDB" id="FungiDB:EYZ11_003673"/>
<dbReference type="SUPFAM" id="SSF48264">
    <property type="entry name" value="Cytochrome P450"/>
    <property type="match status" value="1"/>
</dbReference>
<dbReference type="InterPro" id="IPR036396">
    <property type="entry name" value="Cyt_P450_sf"/>
</dbReference>
<dbReference type="GeneID" id="54329422"/>
<dbReference type="GO" id="GO:0020037">
    <property type="term" value="F:heme binding"/>
    <property type="evidence" value="ECO:0007669"/>
    <property type="project" value="InterPro"/>
</dbReference>
<evidence type="ECO:0000256" key="6">
    <source>
        <dbReference type="ARBA" id="ARBA00023033"/>
    </source>
</evidence>
<comment type="caution">
    <text evidence="10">The sequence shown here is derived from an EMBL/GenBank/DDBJ whole genome shotgun (WGS) entry which is preliminary data.</text>
</comment>
<dbReference type="Gene3D" id="1.10.630.10">
    <property type="entry name" value="Cytochrome P450"/>
    <property type="match status" value="1"/>
</dbReference>
<keyword evidence="5 7" id="KW-0408">Iron</keyword>
<feature type="binding site" description="axial binding residue" evidence="7">
    <location>
        <position position="460"/>
    </location>
    <ligand>
        <name>heme</name>
        <dbReference type="ChEBI" id="CHEBI:30413"/>
    </ligand>
    <ligandPart>
        <name>Fe</name>
        <dbReference type="ChEBI" id="CHEBI:18248"/>
    </ligandPart>
</feature>
<sequence>MDQEVNSHLFVFTIASLCLVSLGIIGLVELIWPGRLPRWLIHPVSNIINTYLEWRYPILHKDRRKKIPSCRYVWPNGQGDTAKFLDGIENSGTWEKQNGSVYRIWSGMKPEIVLTQPHQLQAVFKDSDKHSKAPANNSGFYMSQLLGQCVGLISGRDWQAVRKVAEVPFGHRAISSRIPDFERHVTEQFQKLHLYGNLDQGLIHPTDDLKMLPFWIVAEVFYGHLPTFLIKELDDLAPLRERVFKYVIKGGIHRFSWTRWLPTAANADLNKFKQAWRGFNHRALRYAQANNLQVPIAHMQAAVAAGQITEEQLLQTLDEALYANLDVTTGGLSWNLVFLAAHPEVQSQLRHEISEAESKNELHAYITNRATYLAACVLESSRLRPLAAFSVPQAAPTAREINGYIIPAGTSFIVDSYALNVRNEAWMPDNNAYRPERFLGGRGSDRRYLFWRFGFGPRQCMGKHVADMVIRTTLAHLVHHYDLSLLNGGVPWTRNRESWITHPDFQLRCLKRA</sequence>
<dbReference type="PANTHER" id="PTHR24305:SF235">
    <property type="entry name" value="CYTOCHROME P450 MONOOXYGENASE APDB-RELATED"/>
    <property type="match status" value="1"/>
</dbReference>